<keyword evidence="2" id="KW-1185">Reference proteome</keyword>
<protein>
    <submittedName>
        <fullName evidence="1">15918_t:CDS:1</fullName>
    </submittedName>
</protein>
<evidence type="ECO:0000313" key="1">
    <source>
        <dbReference type="EMBL" id="CAG8463325.1"/>
    </source>
</evidence>
<reference evidence="1" key="1">
    <citation type="submission" date="2021-06" db="EMBL/GenBank/DDBJ databases">
        <authorList>
            <person name="Kallberg Y."/>
            <person name="Tangrot J."/>
            <person name="Rosling A."/>
        </authorList>
    </citation>
    <scope>NUCLEOTIDE SEQUENCE</scope>
    <source>
        <strain evidence="1">87-6 pot B 2015</strain>
    </source>
</reference>
<gene>
    <name evidence="1" type="ORF">FMOSSE_LOCUS2153</name>
</gene>
<name>A0A9N8VX66_FUNMO</name>
<sequence>ENNQNVERTNDEIAKNTIVADISNPLNCIQFNKPTVSVSNGDKSNIRNNTNDEIISEFISVKATISPGITANSYIEVEKLQKLLISRKDDIDCILKLQPVYAIGIDFRKNSTRPCIACWVAKPFDIPILECLETIFEDQFEVIYRLVKPVNENNNEILNKNEILFDNRATYYLFLNDSENLKKRQVGTNNDHGNSNGNGNSTCAKAVDLDIFQDFNISASFWAKTSPFEKEVGILEYDINVIACGIGKMLSNNWPALKRLGIGYFLHSTEVHVSPTPDIMSNLFWLKGISQPTQSNRKVEFSTGSEKIINGQVGTSSCGITGGIKKVHNTKFSSNEWKLSYKGPNIKGESWSYEFVDIDGSNRESFSPGTHSGQWFIMKEMQGFCITITQVLCCEITHDWRRFIPNTKFQLLKLCPKMCHSLKITFNDLKDFNAKLSKLNQTCYPNTDNIMITLGRNEKENINKAANQKIENLNGEIMRMLRF</sequence>
<proteinExistence type="predicted"/>
<organism evidence="1 2">
    <name type="scientific">Funneliformis mosseae</name>
    <name type="common">Endomycorrhizal fungus</name>
    <name type="synonym">Glomus mosseae</name>
    <dbReference type="NCBI Taxonomy" id="27381"/>
    <lineage>
        <taxon>Eukaryota</taxon>
        <taxon>Fungi</taxon>
        <taxon>Fungi incertae sedis</taxon>
        <taxon>Mucoromycota</taxon>
        <taxon>Glomeromycotina</taxon>
        <taxon>Glomeromycetes</taxon>
        <taxon>Glomerales</taxon>
        <taxon>Glomeraceae</taxon>
        <taxon>Funneliformis</taxon>
    </lineage>
</organism>
<comment type="caution">
    <text evidence="1">The sequence shown here is derived from an EMBL/GenBank/DDBJ whole genome shotgun (WGS) entry which is preliminary data.</text>
</comment>
<evidence type="ECO:0000313" key="2">
    <source>
        <dbReference type="Proteomes" id="UP000789375"/>
    </source>
</evidence>
<accession>A0A9N8VX66</accession>
<dbReference type="AlphaFoldDB" id="A0A9N8VX66"/>
<dbReference type="Proteomes" id="UP000789375">
    <property type="component" value="Unassembled WGS sequence"/>
</dbReference>
<feature type="non-terminal residue" evidence="1">
    <location>
        <position position="483"/>
    </location>
</feature>
<dbReference type="EMBL" id="CAJVPP010000269">
    <property type="protein sequence ID" value="CAG8463325.1"/>
    <property type="molecule type" value="Genomic_DNA"/>
</dbReference>